<dbReference type="KEGG" id="cle:Clole_1971"/>
<dbReference type="AlphaFoldDB" id="F2JPM8"/>
<dbReference type="PANTHER" id="PTHR34071:SF2">
    <property type="entry name" value="FLAVIN-NUCLEOTIDE-BINDING PROTEIN"/>
    <property type="match status" value="1"/>
</dbReference>
<dbReference type="Pfam" id="PF12900">
    <property type="entry name" value="Pyridox_ox_2"/>
    <property type="match status" value="1"/>
</dbReference>
<sequence>MRKKDREVTNKEELLNIISKCEYCRVGFCYDNIPYIVPMNFGYTYENDQLVLYFHSGLEGKKLEMIKQNNNVCFQMDCSCELVHSDIACKYTMKFESIIGQGKMYILTEEQEKIEVLQHVMKKYAPDKVFEFEGKHARIILGLKLVVEEFTGKRSTKGGTVG</sequence>
<accession>F2JPM8</accession>
<dbReference type="InterPro" id="IPR012349">
    <property type="entry name" value="Split_barrel_FMN-bd"/>
</dbReference>
<gene>
    <name evidence="1" type="ordered locus">Clole_1971</name>
</gene>
<dbReference type="Gene3D" id="2.30.110.10">
    <property type="entry name" value="Electron Transport, Fmn-binding Protein, Chain A"/>
    <property type="match status" value="1"/>
</dbReference>
<dbReference type="EMBL" id="CP002582">
    <property type="protein sequence ID" value="ADZ83688.1"/>
    <property type="molecule type" value="Genomic_DNA"/>
</dbReference>
<dbReference type="eggNOG" id="COG3467">
    <property type="taxonomic scope" value="Bacteria"/>
</dbReference>
<keyword evidence="2" id="KW-1185">Reference proteome</keyword>
<dbReference type="InterPro" id="IPR024747">
    <property type="entry name" value="Pyridox_Oxase-rel"/>
</dbReference>
<evidence type="ECO:0000313" key="2">
    <source>
        <dbReference type="Proteomes" id="UP000008467"/>
    </source>
</evidence>
<dbReference type="Proteomes" id="UP000008467">
    <property type="component" value="Chromosome"/>
</dbReference>
<organism evidence="1 2">
    <name type="scientific">Cellulosilyticum lentocellum (strain ATCC 49066 / DSM 5427 / NCIMB 11756 / RHM5)</name>
    <name type="common">Clostridium lentocellum</name>
    <dbReference type="NCBI Taxonomy" id="642492"/>
    <lineage>
        <taxon>Bacteria</taxon>
        <taxon>Bacillati</taxon>
        <taxon>Bacillota</taxon>
        <taxon>Clostridia</taxon>
        <taxon>Lachnospirales</taxon>
        <taxon>Cellulosilyticaceae</taxon>
        <taxon>Cellulosilyticum</taxon>
    </lineage>
</organism>
<dbReference type="SUPFAM" id="SSF50475">
    <property type="entry name" value="FMN-binding split barrel"/>
    <property type="match status" value="1"/>
</dbReference>
<reference evidence="1 2" key="1">
    <citation type="journal article" date="2011" name="J. Bacteriol.">
        <title>Complete genome sequence of the cellulose-degrading bacterium Cellulosilyticum lentocellum.</title>
        <authorList>
            <consortium name="US DOE Joint Genome Institute"/>
            <person name="Miller D.A."/>
            <person name="Suen G."/>
            <person name="Bruce D."/>
            <person name="Copeland A."/>
            <person name="Cheng J.F."/>
            <person name="Detter C."/>
            <person name="Goodwin L.A."/>
            <person name="Han C.S."/>
            <person name="Hauser L.J."/>
            <person name="Land M.L."/>
            <person name="Lapidus A."/>
            <person name="Lucas S."/>
            <person name="Meincke L."/>
            <person name="Pitluck S."/>
            <person name="Tapia R."/>
            <person name="Teshima H."/>
            <person name="Woyke T."/>
            <person name="Fox B.G."/>
            <person name="Angert E.R."/>
            <person name="Currie C.R."/>
        </authorList>
    </citation>
    <scope>NUCLEOTIDE SEQUENCE [LARGE SCALE GENOMIC DNA]</scope>
    <source>
        <strain evidence="2">ATCC 49066 / DSM 5427 / NCIMB 11756 / RHM5</strain>
    </source>
</reference>
<dbReference type="HOGENOM" id="CLU_067890_1_0_9"/>
<name>F2JPM8_CELLD</name>
<dbReference type="RefSeq" id="WP_013656982.1">
    <property type="nucleotide sequence ID" value="NC_015275.1"/>
</dbReference>
<proteinExistence type="predicted"/>
<evidence type="ECO:0000313" key="1">
    <source>
        <dbReference type="EMBL" id="ADZ83688.1"/>
    </source>
</evidence>
<dbReference type="PANTHER" id="PTHR34071">
    <property type="entry name" value="5-NITROIMIDAZOLE ANTIBIOTICS RESISTANCE PROTEIN, NIMA-FAMILY-RELATED PROTEIN-RELATED"/>
    <property type="match status" value="1"/>
</dbReference>
<protein>
    <submittedName>
        <fullName evidence="1">Pyridoxamine 5'-phosphate oxidase-related FMN-binding protein</fullName>
    </submittedName>
</protein>